<feature type="domain" description="Aminotransferase class I/classII large" evidence="10">
    <location>
        <begin position="39"/>
        <end position="391"/>
    </location>
</feature>
<dbReference type="EC" id="2.3.1.47" evidence="9"/>
<evidence type="ECO:0000256" key="1">
    <source>
        <dbReference type="ARBA" id="ARBA00001933"/>
    </source>
</evidence>
<dbReference type="PANTHER" id="PTHR13693:SF100">
    <property type="entry name" value="8-AMINO-7-OXONONANOATE SYNTHASE"/>
    <property type="match status" value="1"/>
</dbReference>
<dbReference type="Gene3D" id="3.40.640.10">
    <property type="entry name" value="Type I PLP-dependent aspartate aminotransferase-like (Major domain)"/>
    <property type="match status" value="1"/>
</dbReference>
<protein>
    <recommendedName>
        <fullName evidence="9">8-amino-7-oxononanoate synthase</fullName>
        <shortName evidence="9">AONS</shortName>
        <ecNumber evidence="9">2.3.1.47</ecNumber>
    </recommendedName>
    <alternativeName>
        <fullName evidence="9">7-keto-8-amino-pelargonic acid synthase</fullName>
        <shortName evidence="9">7-KAP synthase</shortName>
        <shortName evidence="9">KAPA synthase</shortName>
    </alternativeName>
    <alternativeName>
        <fullName evidence="9">8-amino-7-ketopelargonate synthase</fullName>
    </alternativeName>
</protein>
<comment type="similarity">
    <text evidence="3 9">Belongs to the class-II pyridoxal-phosphate-dependent aminotransferase family. BioF subfamily.</text>
</comment>
<evidence type="ECO:0000256" key="2">
    <source>
        <dbReference type="ARBA" id="ARBA00004746"/>
    </source>
</evidence>
<dbReference type="InterPro" id="IPR015424">
    <property type="entry name" value="PyrdxlP-dep_Trfase"/>
</dbReference>
<dbReference type="Gene3D" id="3.90.1150.10">
    <property type="entry name" value="Aspartate Aminotransferase, domain 1"/>
    <property type="match status" value="1"/>
</dbReference>
<dbReference type="Proteomes" id="UP001056201">
    <property type="component" value="Chromosome 2"/>
</dbReference>
<proteinExistence type="inferred from homology"/>
<sequence length="399" mass="41624">MDEFDDRLAALQAQALQRVRREVVPQDGARLSVDGQSLLAFCSNDYLGLAQDPLLREAVHAAVDRYGVGAGASPMVSGHSAANAALERELAAAVGLPRALYFYAGYATNAGIVPALVGEGDALFSDALNHACLIDGARLSRASVHRYAHGALDRLEALLAASPARRKLVISDAVFSMDGDVADIAGLHALCERHDALLLLDDAHGFGVLGPQGRGALAAAGLTGPTASPRVLYMATLGKALGVAGAFVAGPPTLVEWLLQKTRSYTFATAAPALLAEAVRAGLRCALGPEGDRRRQHLGALIDRLRHGLTSEAGAPVQAAGWWLMPSHTPIQPLVIGDNATALAVMARLREQGLWVPAIRPPTVPEGTARLRIALSAAHQPEDVDQLLAALAAAARGLN</sequence>
<dbReference type="EMBL" id="CP097636">
    <property type="protein sequence ID" value="URI11865.1"/>
    <property type="molecule type" value="Genomic_DNA"/>
</dbReference>
<dbReference type="InterPro" id="IPR001917">
    <property type="entry name" value="Aminotrans_II_pyridoxalP_BS"/>
</dbReference>
<organism evidence="11 12">
    <name type="scientific">Aquincola tertiaricarbonis</name>
    <dbReference type="NCBI Taxonomy" id="391953"/>
    <lineage>
        <taxon>Bacteria</taxon>
        <taxon>Pseudomonadati</taxon>
        <taxon>Pseudomonadota</taxon>
        <taxon>Betaproteobacteria</taxon>
        <taxon>Burkholderiales</taxon>
        <taxon>Sphaerotilaceae</taxon>
        <taxon>Aquincola</taxon>
    </lineage>
</organism>
<feature type="binding site" evidence="9">
    <location>
        <position position="130"/>
    </location>
    <ligand>
        <name>substrate</name>
    </ligand>
</feature>
<evidence type="ECO:0000313" key="11">
    <source>
        <dbReference type="EMBL" id="URI11865.1"/>
    </source>
</evidence>
<dbReference type="InterPro" id="IPR015421">
    <property type="entry name" value="PyrdxlP-dep_Trfase_major"/>
</dbReference>
<keyword evidence="7 9" id="KW-0663">Pyridoxal phosphate</keyword>
<feature type="binding site" evidence="9">
    <location>
        <position position="363"/>
    </location>
    <ligand>
        <name>substrate</name>
    </ligand>
</feature>
<evidence type="ECO:0000256" key="7">
    <source>
        <dbReference type="ARBA" id="ARBA00022898"/>
    </source>
</evidence>
<evidence type="ECO:0000256" key="6">
    <source>
        <dbReference type="ARBA" id="ARBA00022756"/>
    </source>
</evidence>
<dbReference type="InterPro" id="IPR015422">
    <property type="entry name" value="PyrdxlP-dep_Trfase_small"/>
</dbReference>
<gene>
    <name evidence="9" type="primary">bioF</name>
    <name evidence="11" type="ORF">MW290_19475</name>
</gene>
<feature type="binding site" evidence="9">
    <location>
        <position position="236"/>
    </location>
    <ligand>
        <name>pyridoxal 5'-phosphate</name>
        <dbReference type="ChEBI" id="CHEBI:597326"/>
    </ligand>
</feature>
<feature type="modified residue" description="N6-(pyridoxal phosphate)lysine" evidence="9">
    <location>
        <position position="239"/>
    </location>
</feature>
<dbReference type="RefSeq" id="WP_250200060.1">
    <property type="nucleotide sequence ID" value="NZ_CP097636.1"/>
</dbReference>
<keyword evidence="6 9" id="KW-0093">Biotin biosynthesis</keyword>
<comment type="cofactor">
    <cofactor evidence="1 9">
        <name>pyridoxal 5'-phosphate</name>
        <dbReference type="ChEBI" id="CHEBI:597326"/>
    </cofactor>
</comment>
<dbReference type="HAMAP" id="MF_01693">
    <property type="entry name" value="BioF_aminotrans_2"/>
    <property type="match status" value="1"/>
</dbReference>
<evidence type="ECO:0000256" key="4">
    <source>
        <dbReference type="ARBA" id="ARBA00011738"/>
    </source>
</evidence>
<comment type="pathway">
    <text evidence="2 9">Cofactor biosynthesis; biotin biosynthesis.</text>
</comment>
<evidence type="ECO:0000256" key="8">
    <source>
        <dbReference type="ARBA" id="ARBA00047715"/>
    </source>
</evidence>
<keyword evidence="12" id="KW-1185">Reference proteome</keyword>
<feature type="binding site" evidence="9">
    <location>
        <position position="204"/>
    </location>
    <ligand>
        <name>pyridoxal 5'-phosphate</name>
        <dbReference type="ChEBI" id="CHEBI:597326"/>
    </ligand>
</feature>
<keyword evidence="5 9" id="KW-0808">Transferase</keyword>
<dbReference type="PANTHER" id="PTHR13693">
    <property type="entry name" value="CLASS II AMINOTRANSFERASE/8-AMINO-7-OXONONANOATE SYNTHASE"/>
    <property type="match status" value="1"/>
</dbReference>
<dbReference type="InterPro" id="IPR022834">
    <property type="entry name" value="AONS_Proteobacteria"/>
</dbReference>
<dbReference type="SUPFAM" id="SSF53383">
    <property type="entry name" value="PLP-dependent transferases"/>
    <property type="match status" value="1"/>
</dbReference>
<dbReference type="PROSITE" id="PS00599">
    <property type="entry name" value="AA_TRANSFER_CLASS_2"/>
    <property type="match status" value="1"/>
</dbReference>
<evidence type="ECO:0000259" key="10">
    <source>
        <dbReference type="Pfam" id="PF00155"/>
    </source>
</evidence>
<feature type="binding site" evidence="9">
    <location>
        <position position="18"/>
    </location>
    <ligand>
        <name>substrate</name>
    </ligand>
</feature>
<feature type="binding site" evidence="9">
    <location>
        <position position="176"/>
    </location>
    <ligand>
        <name>pyridoxal 5'-phosphate</name>
        <dbReference type="ChEBI" id="CHEBI:597326"/>
    </ligand>
</feature>
<dbReference type="InterPro" id="IPR050087">
    <property type="entry name" value="AON_synthase_class-II"/>
</dbReference>
<evidence type="ECO:0000313" key="12">
    <source>
        <dbReference type="Proteomes" id="UP001056201"/>
    </source>
</evidence>
<accession>A0ABY4SI75</accession>
<evidence type="ECO:0000256" key="5">
    <source>
        <dbReference type="ARBA" id="ARBA00022679"/>
    </source>
</evidence>
<reference evidence="11" key="1">
    <citation type="submission" date="2022-05" db="EMBL/GenBank/DDBJ databases">
        <title>An RpoN-dependent PEP-CTERM gene is involved in floc formation of an Aquincola tertiaricarbonis strain.</title>
        <authorList>
            <person name="Qiu D."/>
            <person name="Xia M."/>
        </authorList>
    </citation>
    <scope>NUCLEOTIDE SEQUENCE</scope>
    <source>
        <strain evidence="11">RN12</strain>
    </source>
</reference>
<dbReference type="Pfam" id="PF00155">
    <property type="entry name" value="Aminotran_1_2"/>
    <property type="match status" value="1"/>
</dbReference>
<evidence type="ECO:0000256" key="9">
    <source>
        <dbReference type="HAMAP-Rule" id="MF_01693"/>
    </source>
</evidence>
<comment type="function">
    <text evidence="9">Catalyzes the decarboxylative condensation of pimeloyl-[acyl-carrier protein] and L-alanine to produce 8-amino-7-oxononanoate (AON), [acyl-carrier protein], and carbon dioxide.</text>
</comment>
<dbReference type="InterPro" id="IPR004839">
    <property type="entry name" value="Aminotransferase_I/II_large"/>
</dbReference>
<name>A0ABY4SI75_AQUTE</name>
<evidence type="ECO:0000256" key="3">
    <source>
        <dbReference type="ARBA" id="ARBA00010008"/>
    </source>
</evidence>
<feature type="binding site" evidence="9">
    <location>
        <begin position="105"/>
        <end position="106"/>
    </location>
    <ligand>
        <name>pyridoxal 5'-phosphate</name>
        <dbReference type="ChEBI" id="CHEBI:597326"/>
    </ligand>
</feature>
<comment type="catalytic activity">
    <reaction evidence="8 9">
        <text>6-carboxyhexanoyl-[ACP] + L-alanine + H(+) = (8S)-8-amino-7-oxononanoate + holo-[ACP] + CO2</text>
        <dbReference type="Rhea" id="RHEA:42288"/>
        <dbReference type="Rhea" id="RHEA-COMP:9685"/>
        <dbReference type="Rhea" id="RHEA-COMP:9955"/>
        <dbReference type="ChEBI" id="CHEBI:15378"/>
        <dbReference type="ChEBI" id="CHEBI:16526"/>
        <dbReference type="ChEBI" id="CHEBI:57972"/>
        <dbReference type="ChEBI" id="CHEBI:64479"/>
        <dbReference type="ChEBI" id="CHEBI:78846"/>
        <dbReference type="ChEBI" id="CHEBI:149468"/>
        <dbReference type="EC" id="2.3.1.47"/>
    </reaction>
</comment>
<comment type="subunit">
    <text evidence="4 9">Homodimer.</text>
</comment>